<keyword evidence="1" id="KW-0472">Membrane</keyword>
<keyword evidence="1" id="KW-0812">Transmembrane</keyword>
<reference evidence="2" key="1">
    <citation type="submission" date="2018-02" db="EMBL/GenBank/DDBJ databases">
        <title>Rhizophora mucronata_Transcriptome.</title>
        <authorList>
            <person name="Meera S.P."/>
            <person name="Sreeshan A."/>
            <person name="Augustine A."/>
        </authorList>
    </citation>
    <scope>NUCLEOTIDE SEQUENCE</scope>
    <source>
        <tissue evidence="2">Leaf</tissue>
    </source>
</reference>
<accession>A0A2P2Q9B4</accession>
<protein>
    <submittedName>
        <fullName evidence="2">Uncharacterized protein</fullName>
    </submittedName>
</protein>
<organism evidence="2">
    <name type="scientific">Rhizophora mucronata</name>
    <name type="common">Asiatic mangrove</name>
    <dbReference type="NCBI Taxonomy" id="61149"/>
    <lineage>
        <taxon>Eukaryota</taxon>
        <taxon>Viridiplantae</taxon>
        <taxon>Streptophyta</taxon>
        <taxon>Embryophyta</taxon>
        <taxon>Tracheophyta</taxon>
        <taxon>Spermatophyta</taxon>
        <taxon>Magnoliopsida</taxon>
        <taxon>eudicotyledons</taxon>
        <taxon>Gunneridae</taxon>
        <taxon>Pentapetalae</taxon>
        <taxon>rosids</taxon>
        <taxon>fabids</taxon>
        <taxon>Malpighiales</taxon>
        <taxon>Rhizophoraceae</taxon>
        <taxon>Rhizophora</taxon>
    </lineage>
</organism>
<evidence type="ECO:0000313" key="2">
    <source>
        <dbReference type="EMBL" id="MBX63543.1"/>
    </source>
</evidence>
<dbReference type="EMBL" id="GGEC01083059">
    <property type="protein sequence ID" value="MBX63543.1"/>
    <property type="molecule type" value="Transcribed_RNA"/>
</dbReference>
<proteinExistence type="predicted"/>
<evidence type="ECO:0000256" key="1">
    <source>
        <dbReference type="SAM" id="Phobius"/>
    </source>
</evidence>
<keyword evidence="1" id="KW-1133">Transmembrane helix</keyword>
<dbReference type="AlphaFoldDB" id="A0A2P2Q9B4"/>
<name>A0A2P2Q9B4_RHIMU</name>
<feature type="transmembrane region" description="Helical" evidence="1">
    <location>
        <begin position="12"/>
        <end position="33"/>
    </location>
</feature>
<sequence>MSQFDELCKCFYYAFYLLCLTVPVRSLLISLMLHSHSL</sequence>